<feature type="compositionally biased region" description="Low complexity" evidence="2">
    <location>
        <begin position="771"/>
        <end position="798"/>
    </location>
</feature>
<feature type="region of interest" description="Disordered" evidence="2">
    <location>
        <begin position="640"/>
        <end position="705"/>
    </location>
</feature>
<name>A0A8H3YGJ3_9TREE</name>
<comment type="caution">
    <text evidence="3">The sequence shown here is derived from an EMBL/GenBank/DDBJ whole genome shotgun (WGS) entry which is preliminary data.</text>
</comment>
<feature type="compositionally biased region" description="Basic residues" evidence="2">
    <location>
        <begin position="343"/>
        <end position="363"/>
    </location>
</feature>
<organism evidence="3 4">
    <name type="scientific">Naganishia liquefaciens</name>
    <dbReference type="NCBI Taxonomy" id="104408"/>
    <lineage>
        <taxon>Eukaryota</taxon>
        <taxon>Fungi</taxon>
        <taxon>Dikarya</taxon>
        <taxon>Basidiomycota</taxon>
        <taxon>Agaricomycotina</taxon>
        <taxon>Tremellomycetes</taxon>
        <taxon>Filobasidiales</taxon>
        <taxon>Filobasidiaceae</taxon>
        <taxon>Naganishia</taxon>
    </lineage>
</organism>
<keyword evidence="1" id="KW-0175">Coiled coil</keyword>
<feature type="region of interest" description="Disordered" evidence="2">
    <location>
        <begin position="1268"/>
        <end position="1287"/>
    </location>
</feature>
<feature type="region of interest" description="Disordered" evidence="2">
    <location>
        <begin position="1100"/>
        <end position="1119"/>
    </location>
</feature>
<feature type="compositionally biased region" description="Polar residues" evidence="2">
    <location>
        <begin position="35"/>
        <end position="47"/>
    </location>
</feature>
<feature type="region of interest" description="Disordered" evidence="2">
    <location>
        <begin position="395"/>
        <end position="419"/>
    </location>
</feature>
<feature type="compositionally biased region" description="Polar residues" evidence="2">
    <location>
        <begin position="831"/>
        <end position="847"/>
    </location>
</feature>
<evidence type="ECO:0000256" key="2">
    <source>
        <dbReference type="SAM" id="MobiDB-lite"/>
    </source>
</evidence>
<feature type="region of interest" description="Disordered" evidence="2">
    <location>
        <begin position="340"/>
        <end position="378"/>
    </location>
</feature>
<feature type="region of interest" description="Disordered" evidence="2">
    <location>
        <begin position="729"/>
        <end position="862"/>
    </location>
</feature>
<evidence type="ECO:0000256" key="1">
    <source>
        <dbReference type="SAM" id="Coils"/>
    </source>
</evidence>
<dbReference type="Proteomes" id="UP000620104">
    <property type="component" value="Unassembled WGS sequence"/>
</dbReference>
<feature type="compositionally biased region" description="Basic and acidic residues" evidence="2">
    <location>
        <begin position="48"/>
        <end position="64"/>
    </location>
</feature>
<reference evidence="3" key="1">
    <citation type="submission" date="2020-07" db="EMBL/GenBank/DDBJ databases">
        <title>Draft Genome Sequence of a Deep-Sea Yeast, Naganishia (Cryptococcus) liquefaciens strain N6.</title>
        <authorList>
            <person name="Han Y.W."/>
            <person name="Kajitani R."/>
            <person name="Morimoto H."/>
            <person name="Parhat M."/>
            <person name="Tsubouchi H."/>
            <person name="Bakenova O."/>
            <person name="Ogata M."/>
            <person name="Argunhan B."/>
            <person name="Aoki R."/>
            <person name="Kajiwara S."/>
            <person name="Itoh T."/>
            <person name="Iwasaki H."/>
        </authorList>
    </citation>
    <scope>NUCLEOTIDE SEQUENCE</scope>
    <source>
        <strain evidence="3">N6</strain>
    </source>
</reference>
<accession>A0A8H3YGJ3</accession>
<feature type="compositionally biased region" description="Low complexity" evidence="2">
    <location>
        <begin position="653"/>
        <end position="669"/>
    </location>
</feature>
<dbReference type="EMBL" id="BLZA01000030">
    <property type="protein sequence ID" value="GHJ88358.1"/>
    <property type="molecule type" value="Genomic_DNA"/>
</dbReference>
<feature type="compositionally biased region" description="Basic residues" evidence="2">
    <location>
        <begin position="821"/>
        <end position="830"/>
    </location>
</feature>
<sequence>MFALEGDVLQEALREDELEIEQSEERSLTDEDGVLSNSESALMQGSKESSDVRQVGEREGSIRETEEEDIHAVAPPSPPAQGIRRRTTSRKRISTSPRHPQADLNIALDGIRPRPEDKHAEVEEKTPRDSVLTASATETLPANENIPGLAPPPAFQERFKFMICSSRLLEDRPSFDGRWSAYDDSSKEIQSESLLYPAMTLKGLGIQDLEEVEEIRAKHTAAVTEGLRRRKVPQGEVATAEARQPASFRRASSSKATAVSPSSASHSLATDSTSQSSWDFLAYSPLVRTFSAYGEPVVLFLSSLIWILDIVGLIWLELIAVSAIALCGCVNIIATVSREKRQGRPATRRRRSRAQRASSRSRARNVPDSVPINHDHRREGVEAVSQLEDAKLPIASQQSTSCQDTAISGDQQPSEGTKNTESFASVAVPIAAQKVGEQSCEPTSLQGMALETLEAVVQNAQEMDDAIANAFSIIEAADGPTSSLEGDAGQPKRLRETLHKLFATLNSRLLETYSSLGPLVSHQELQTLEAMYGITEEAQTPNFPSPRSPSFPIPLLLRSPVIIDRTRQRVSASEYSTTSTSVEGDSSYERLKTAHANTGISFKRNRARSLLSNQSVNSINSDAAIRPVLSFYGAQDGGPVGSQIDRFSPLPARSPRLSQRQTTTTLRRASSLKEKSSHGTLRNNGRLSGTEGSTGSDQDAGDGRRLRYSWRYPSTLLEESESAQSLATITNVGDGNDTIVTSPTADQMRNGSQQSIPIPRRPVGHLKELRLSQSGFGSRSQGSTPLMSSSLSPHLSLSRTPDDQQGSEEYFQPIRGPSRGTPHRLHRKRSSLQSLRYLNPDGTSVVASSPARHQRNRSSVDVSQKDLDHFIGTLPPAMVNGLRGRREDDASNRSSYMSVKTPLPARPTSLLGYASSPVYPSAHQPRLHRATSYGHLTLPALKASFLAVHLKRKRIACALLALDFDASNSMAGNPSLHKIALAKYWAQVHLLLDDLRQSLEASTAEVQNVIAPEKKTPYEPFLPGRPHDSFAPRQSDQFIMLEQIHILSRLLAGAQNELMELRSAVEQGNNAIIIQQWDQLRLDLAAMIRSWERGRAIAASSGDLSNRGTQAKSQDGPPDFVKHWDVDDEPVLDQHDADTSNEASIYSPPQAEPAAAVRVGEMDDATNHLLDSTSASFLPPPGIEDVFEALLDFPPKRSPLVGPDGQKLTREERIRLVKLARETAASTRMTNGSDVTGHPLGVTAPATVNNGQVMAELKSVISEMKKRRITAPAAQNPSGNEEGRTTL</sequence>
<evidence type="ECO:0000313" key="4">
    <source>
        <dbReference type="Proteomes" id="UP000620104"/>
    </source>
</evidence>
<feature type="compositionally biased region" description="Polar residues" evidence="2">
    <location>
        <begin position="729"/>
        <end position="756"/>
    </location>
</feature>
<feature type="compositionally biased region" description="Polar residues" evidence="2">
    <location>
        <begin position="1102"/>
        <end position="1113"/>
    </location>
</feature>
<feature type="compositionally biased region" description="Basic and acidic residues" evidence="2">
    <location>
        <begin position="111"/>
        <end position="128"/>
    </location>
</feature>
<evidence type="ECO:0008006" key="5">
    <source>
        <dbReference type="Google" id="ProtNLM"/>
    </source>
</evidence>
<feature type="coiled-coil region" evidence="1">
    <location>
        <begin position="1044"/>
        <end position="1071"/>
    </location>
</feature>
<gene>
    <name evidence="3" type="ORF">NliqN6_4760</name>
</gene>
<proteinExistence type="predicted"/>
<feature type="region of interest" description="Disordered" evidence="2">
    <location>
        <begin position="15"/>
        <end position="133"/>
    </location>
</feature>
<feature type="region of interest" description="Disordered" evidence="2">
    <location>
        <begin position="233"/>
        <end position="271"/>
    </location>
</feature>
<feature type="region of interest" description="Disordered" evidence="2">
    <location>
        <begin position="880"/>
        <end position="901"/>
    </location>
</feature>
<feature type="compositionally biased region" description="Polar residues" evidence="2">
    <location>
        <begin position="678"/>
        <end position="697"/>
    </location>
</feature>
<evidence type="ECO:0000313" key="3">
    <source>
        <dbReference type="EMBL" id="GHJ88358.1"/>
    </source>
</evidence>
<dbReference type="OrthoDB" id="21151at2759"/>
<protein>
    <recommendedName>
        <fullName evidence="5">Myosin-binding domain-containing protein</fullName>
    </recommendedName>
</protein>
<keyword evidence="4" id="KW-1185">Reference proteome</keyword>
<feature type="compositionally biased region" description="Basic residues" evidence="2">
    <location>
        <begin position="83"/>
        <end position="93"/>
    </location>
</feature>
<feature type="compositionally biased region" description="Low complexity" evidence="2">
    <location>
        <begin position="251"/>
        <end position="265"/>
    </location>
</feature>